<dbReference type="EC" id="2.7.11.22" evidence="2"/>
<dbReference type="SUPFAM" id="SSF56112">
    <property type="entry name" value="Protein kinase-like (PK-like)"/>
    <property type="match status" value="1"/>
</dbReference>
<evidence type="ECO:0000256" key="4">
    <source>
        <dbReference type="ARBA" id="ARBA00022553"/>
    </source>
</evidence>
<dbReference type="InterPro" id="IPR000719">
    <property type="entry name" value="Prot_kinase_dom"/>
</dbReference>
<feature type="region of interest" description="Disordered" evidence="11">
    <location>
        <begin position="1"/>
        <end position="405"/>
    </location>
</feature>
<dbReference type="PROSITE" id="PS50011">
    <property type="entry name" value="PROTEIN_KINASE_DOM"/>
    <property type="match status" value="1"/>
</dbReference>
<dbReference type="FunFam" id="3.30.200.20:FF:000172">
    <property type="entry name" value="cyclin-dependent kinase G-2 isoform X1"/>
    <property type="match status" value="1"/>
</dbReference>
<evidence type="ECO:0000256" key="9">
    <source>
        <dbReference type="ARBA" id="ARBA00047811"/>
    </source>
</evidence>
<dbReference type="GO" id="GO:0005634">
    <property type="term" value="C:nucleus"/>
    <property type="evidence" value="ECO:0007669"/>
    <property type="project" value="UniProtKB-ARBA"/>
</dbReference>
<dbReference type="AlphaFoldDB" id="A0A5J5AKR8"/>
<feature type="compositionally biased region" description="Basic and acidic residues" evidence="11">
    <location>
        <begin position="346"/>
        <end position="370"/>
    </location>
</feature>
<dbReference type="SMART" id="SM00220">
    <property type="entry name" value="S_TKc"/>
    <property type="match status" value="1"/>
</dbReference>
<reference evidence="13 14" key="1">
    <citation type="submission" date="2019-09" db="EMBL/GenBank/DDBJ databases">
        <title>A chromosome-level genome assembly of the Chinese tupelo Nyssa sinensis.</title>
        <authorList>
            <person name="Yang X."/>
            <person name="Kang M."/>
            <person name="Yang Y."/>
            <person name="Xiong H."/>
            <person name="Wang M."/>
            <person name="Zhang Z."/>
            <person name="Wang Z."/>
            <person name="Wu H."/>
            <person name="Ma T."/>
            <person name="Liu J."/>
            <person name="Xi Z."/>
        </authorList>
    </citation>
    <scope>NUCLEOTIDE SEQUENCE [LARGE SCALE GENOMIC DNA]</scope>
    <source>
        <strain evidence="13">J267</strain>
        <tissue evidence="13">Leaf</tissue>
    </source>
</reference>
<dbReference type="PANTHER" id="PTHR24056:SF107">
    <property type="entry name" value="CYCLIN-DEPENDENT KINASE 11A-RELATED"/>
    <property type="match status" value="1"/>
</dbReference>
<accession>A0A5J5AKR8</accession>
<dbReference type="GO" id="GO:0080090">
    <property type="term" value="P:regulation of primary metabolic process"/>
    <property type="evidence" value="ECO:0007669"/>
    <property type="project" value="UniProtKB-ARBA"/>
</dbReference>
<dbReference type="Proteomes" id="UP000325577">
    <property type="component" value="Linkage Group LG20"/>
</dbReference>
<evidence type="ECO:0000256" key="10">
    <source>
        <dbReference type="ARBA" id="ARBA00048367"/>
    </source>
</evidence>
<keyword evidence="5" id="KW-0808">Transferase</keyword>
<feature type="compositionally biased region" description="Low complexity" evidence="11">
    <location>
        <begin position="74"/>
        <end position="86"/>
    </location>
</feature>
<evidence type="ECO:0000256" key="11">
    <source>
        <dbReference type="SAM" id="MobiDB-lite"/>
    </source>
</evidence>
<evidence type="ECO:0000256" key="7">
    <source>
        <dbReference type="ARBA" id="ARBA00022777"/>
    </source>
</evidence>
<evidence type="ECO:0000313" key="13">
    <source>
        <dbReference type="EMBL" id="KAA8529741.1"/>
    </source>
</evidence>
<gene>
    <name evidence="13" type="ORF">F0562_034159</name>
</gene>
<dbReference type="InterPro" id="IPR045267">
    <property type="entry name" value="CDK11/PITSLRE_STKc"/>
</dbReference>
<proteinExistence type="inferred from homology"/>
<feature type="domain" description="Protein kinase" evidence="12">
    <location>
        <begin position="418"/>
        <end position="709"/>
    </location>
</feature>
<dbReference type="GO" id="GO:0004693">
    <property type="term" value="F:cyclin-dependent protein serine/threonine kinase activity"/>
    <property type="evidence" value="ECO:0007669"/>
    <property type="project" value="UniProtKB-EC"/>
</dbReference>
<organism evidence="13 14">
    <name type="scientific">Nyssa sinensis</name>
    <dbReference type="NCBI Taxonomy" id="561372"/>
    <lineage>
        <taxon>Eukaryota</taxon>
        <taxon>Viridiplantae</taxon>
        <taxon>Streptophyta</taxon>
        <taxon>Embryophyta</taxon>
        <taxon>Tracheophyta</taxon>
        <taxon>Spermatophyta</taxon>
        <taxon>Magnoliopsida</taxon>
        <taxon>eudicotyledons</taxon>
        <taxon>Gunneridae</taxon>
        <taxon>Pentapetalae</taxon>
        <taxon>asterids</taxon>
        <taxon>Cornales</taxon>
        <taxon>Nyssaceae</taxon>
        <taxon>Nyssa</taxon>
    </lineage>
</organism>
<evidence type="ECO:0000259" key="12">
    <source>
        <dbReference type="PROSITE" id="PS50011"/>
    </source>
</evidence>
<feature type="compositionally biased region" description="Polar residues" evidence="11">
    <location>
        <begin position="371"/>
        <end position="381"/>
    </location>
</feature>
<dbReference type="PANTHER" id="PTHR24056">
    <property type="entry name" value="CELL DIVISION PROTEIN KINASE"/>
    <property type="match status" value="1"/>
</dbReference>
<feature type="compositionally biased region" description="Basic and acidic residues" evidence="11">
    <location>
        <begin position="125"/>
        <end position="134"/>
    </location>
</feature>
<dbReference type="GO" id="GO:0007346">
    <property type="term" value="P:regulation of mitotic cell cycle"/>
    <property type="evidence" value="ECO:0007669"/>
    <property type="project" value="TreeGrafter"/>
</dbReference>
<feature type="compositionally biased region" description="Basic and acidic residues" evidence="11">
    <location>
        <begin position="8"/>
        <end position="71"/>
    </location>
</feature>
<dbReference type="GO" id="GO:0005524">
    <property type="term" value="F:ATP binding"/>
    <property type="evidence" value="ECO:0007669"/>
    <property type="project" value="UniProtKB-KW"/>
</dbReference>
<evidence type="ECO:0000256" key="1">
    <source>
        <dbReference type="ARBA" id="ARBA00006485"/>
    </source>
</evidence>
<keyword evidence="6" id="KW-0547">Nucleotide-binding</keyword>
<feature type="compositionally biased region" description="Basic and acidic residues" evidence="11">
    <location>
        <begin position="244"/>
        <end position="254"/>
    </location>
</feature>
<name>A0A5J5AKR8_9ASTE</name>
<evidence type="ECO:0000256" key="3">
    <source>
        <dbReference type="ARBA" id="ARBA00022527"/>
    </source>
</evidence>
<protein>
    <recommendedName>
        <fullName evidence="2">cyclin-dependent kinase</fullName>
        <ecNumber evidence="2">2.7.11.22</ecNumber>
    </recommendedName>
</protein>
<dbReference type="CDD" id="cd07843">
    <property type="entry name" value="STKc_CDC2L1"/>
    <property type="match status" value="1"/>
</dbReference>
<comment type="catalytic activity">
    <reaction evidence="9">
        <text>L-threonyl-[protein] + ATP = O-phospho-L-threonyl-[protein] + ADP + H(+)</text>
        <dbReference type="Rhea" id="RHEA:46608"/>
        <dbReference type="Rhea" id="RHEA-COMP:11060"/>
        <dbReference type="Rhea" id="RHEA-COMP:11605"/>
        <dbReference type="ChEBI" id="CHEBI:15378"/>
        <dbReference type="ChEBI" id="CHEBI:30013"/>
        <dbReference type="ChEBI" id="CHEBI:30616"/>
        <dbReference type="ChEBI" id="CHEBI:61977"/>
        <dbReference type="ChEBI" id="CHEBI:456216"/>
        <dbReference type="EC" id="2.7.11.22"/>
    </reaction>
</comment>
<dbReference type="FunFam" id="1.10.510.10:FF:000211">
    <property type="entry name" value="Cyclin-dependent kinase G-2"/>
    <property type="match status" value="1"/>
</dbReference>
<dbReference type="GO" id="GO:0010556">
    <property type="term" value="P:regulation of macromolecule biosynthetic process"/>
    <property type="evidence" value="ECO:0007669"/>
    <property type="project" value="UniProtKB-ARBA"/>
</dbReference>
<keyword evidence="14" id="KW-1185">Reference proteome</keyword>
<dbReference type="PROSITE" id="PS00108">
    <property type="entry name" value="PROTEIN_KINASE_ST"/>
    <property type="match status" value="1"/>
</dbReference>
<keyword evidence="3" id="KW-0723">Serine/threonine-protein kinase</keyword>
<sequence length="821" mass="92866">MAAGRHGGYRDNEFRDSQSDFDVSRRDFPYSKGEFDRVRNGDRDYERDRLRERGMRDKVRVRQRDIKEREVMNGGYHSASSRSDSGSSGGHGSPRHSGFLVRASDREPGELSSESGSDEAIDSELQVKDNEGLKLENGTQLPFESKKRKFSPIVWDRDDKEVSNSSKNRISSETTTLPLLPPLPKSYRQSPTLIMDEGVQISPAKNSKLRSLEPSPVKPPVALGLNVSAESESPLRFASSPPQEQHRANYREGEQEGEQLEDEDYAPTRNISASRWADDANSPADEGEISDDGEIPKRRKKMPLFESIERRVRNKSLSPALGELKREGSEGARARSYESDGGGFHVSRDDFPGNDTEKNDYMEIDEEHKSNGTSDSQSDADSYTDSEDENVSPDTPEPVVPPQRSVNMLQGCRSVDEFERLNKIDEGTYGVVYRARDKKTGEIVALKKVKMEKEREGFPLTSLREINILLSFHHPSVVDVKEVVVGSNLDSIFMVMEYMEHDLKGLMETMKQPFSQSEVKCLMLQLLEGVKYLHDNWVLHRDMKTSNLLLNNRGELKICDFGLARQYGSPLKPYTHLVVTLWYRAPELLLGTKQYSTAIDMWSLGCIMAELLSKEPLFNGKTEFDQLDKIFRTLGTPNETIWPGFSKLPGVKVNFVKHQYNLLRRKFPATSFTGSPVLSDSGFDLLNKLLTYDPEKRITAEAALNHEWFREVPLPKSKDFMPTFPAQHAQDRRMRRMMKSPDPLEEQRRKELQQADLGTGILDDLGGKMYSFASACQSDLLQVGFVRPLKCIFALLASQGTIALLSIKPSRLRRLPAHPGI</sequence>
<feature type="compositionally biased region" description="Basic and acidic residues" evidence="11">
    <location>
        <begin position="323"/>
        <end position="338"/>
    </location>
</feature>
<feature type="compositionally biased region" description="Polar residues" evidence="11">
    <location>
        <begin position="163"/>
        <end position="173"/>
    </location>
</feature>
<dbReference type="OrthoDB" id="1732493at2759"/>
<evidence type="ECO:0000256" key="6">
    <source>
        <dbReference type="ARBA" id="ARBA00022741"/>
    </source>
</evidence>
<comment type="similarity">
    <text evidence="1">Belongs to the protein kinase superfamily. CMGC Ser/Thr protein kinase family. CDC2/CDKX subfamily.</text>
</comment>
<evidence type="ECO:0000256" key="2">
    <source>
        <dbReference type="ARBA" id="ARBA00012425"/>
    </source>
</evidence>
<dbReference type="EMBL" id="CM018044">
    <property type="protein sequence ID" value="KAA8529741.1"/>
    <property type="molecule type" value="Genomic_DNA"/>
</dbReference>
<dbReference type="InterPro" id="IPR011009">
    <property type="entry name" value="Kinase-like_dom_sf"/>
</dbReference>
<dbReference type="Pfam" id="PF00069">
    <property type="entry name" value="Pkinase"/>
    <property type="match status" value="1"/>
</dbReference>
<evidence type="ECO:0000313" key="14">
    <source>
        <dbReference type="Proteomes" id="UP000325577"/>
    </source>
</evidence>
<evidence type="ECO:0000256" key="8">
    <source>
        <dbReference type="ARBA" id="ARBA00022840"/>
    </source>
</evidence>
<evidence type="ECO:0000256" key="5">
    <source>
        <dbReference type="ARBA" id="ARBA00022679"/>
    </source>
</evidence>
<dbReference type="InterPro" id="IPR008271">
    <property type="entry name" value="Ser/Thr_kinase_AS"/>
</dbReference>
<feature type="compositionally biased region" description="Acidic residues" evidence="11">
    <location>
        <begin position="382"/>
        <end position="391"/>
    </location>
</feature>
<keyword evidence="8" id="KW-0067">ATP-binding</keyword>
<comment type="catalytic activity">
    <reaction evidence="10">
        <text>L-seryl-[protein] + ATP = O-phospho-L-seryl-[protein] + ADP + H(+)</text>
        <dbReference type="Rhea" id="RHEA:17989"/>
        <dbReference type="Rhea" id="RHEA-COMP:9863"/>
        <dbReference type="Rhea" id="RHEA-COMP:11604"/>
        <dbReference type="ChEBI" id="CHEBI:15378"/>
        <dbReference type="ChEBI" id="CHEBI:29999"/>
        <dbReference type="ChEBI" id="CHEBI:30616"/>
        <dbReference type="ChEBI" id="CHEBI:83421"/>
        <dbReference type="ChEBI" id="CHEBI:456216"/>
        <dbReference type="EC" id="2.7.11.22"/>
    </reaction>
</comment>
<dbReference type="Gene3D" id="3.30.200.20">
    <property type="entry name" value="Phosphorylase Kinase, domain 1"/>
    <property type="match status" value="1"/>
</dbReference>
<feature type="compositionally biased region" description="Acidic residues" evidence="11">
    <location>
        <begin position="255"/>
        <end position="265"/>
    </location>
</feature>
<dbReference type="Gene3D" id="1.10.510.10">
    <property type="entry name" value="Transferase(Phosphotransferase) domain 1"/>
    <property type="match status" value="1"/>
</dbReference>
<keyword evidence="4" id="KW-0597">Phosphoprotein</keyword>
<dbReference type="InterPro" id="IPR050108">
    <property type="entry name" value="CDK"/>
</dbReference>
<keyword evidence="7" id="KW-0418">Kinase</keyword>